<dbReference type="Pfam" id="PF08713">
    <property type="entry name" value="DNA_alkylation"/>
    <property type="match status" value="1"/>
</dbReference>
<proteinExistence type="predicted"/>
<comment type="caution">
    <text evidence="1">The sequence shown here is derived from an EMBL/GenBank/DDBJ whole genome shotgun (WGS) entry which is preliminary data.</text>
</comment>
<dbReference type="Gene3D" id="1.25.40.290">
    <property type="entry name" value="ARM repeat domains"/>
    <property type="match status" value="1"/>
</dbReference>
<dbReference type="EMBL" id="CCDI010000001">
    <property type="protein sequence ID" value="CDQ22400.1"/>
    <property type="molecule type" value="Genomic_DNA"/>
</dbReference>
<dbReference type="InterPro" id="IPR014825">
    <property type="entry name" value="DNA_alkylation"/>
</dbReference>
<dbReference type="Proteomes" id="UP000028868">
    <property type="component" value="Unassembled WGS sequence"/>
</dbReference>
<accession>A0A024P2N7</accession>
<evidence type="ECO:0000313" key="2">
    <source>
        <dbReference type="Proteomes" id="UP000028868"/>
    </source>
</evidence>
<evidence type="ECO:0000313" key="1">
    <source>
        <dbReference type="EMBL" id="CDQ22400.1"/>
    </source>
</evidence>
<reference evidence="2" key="1">
    <citation type="submission" date="2014-03" db="EMBL/GenBank/DDBJ databases">
        <authorList>
            <person name="Urmite Genomes U."/>
        </authorList>
    </citation>
    <scope>NUCLEOTIDE SEQUENCE [LARGE SCALE GENOMIC DNA]</scope>
    <source>
        <strain evidence="2">HD-03</strain>
    </source>
</reference>
<gene>
    <name evidence="1" type="ORF">BN983_00608</name>
</gene>
<sequence length="234" mass="27661">MKSSTEFCMAVSSALAEHKNEENRIPMEKYMKNQFPFYGIKAPEQKKILAPILKEFKDITEEERLKTAIQLFLQPMRECHYAALALLEKGIKKAPEESIATYKKLLMTKPWWDTVDRIAAHLCGGYFQRYPEKLRSYTEEWRASDHLWLRRSSLLHQLKYKGNTDVELLFETIGKLKQEHEFFIEKAIGWALREYSKTDAEAVIRFLNEIEVRPLSRREGLKWVRNKHPELLPS</sequence>
<keyword evidence="2" id="KW-1185">Reference proteome</keyword>
<dbReference type="AlphaFoldDB" id="A0A024P2N7"/>
<dbReference type="SUPFAM" id="SSF48371">
    <property type="entry name" value="ARM repeat"/>
    <property type="match status" value="1"/>
</dbReference>
<organism evidence="1 2">
    <name type="scientific">Halobacillus karajensis</name>
    <dbReference type="NCBI Taxonomy" id="195088"/>
    <lineage>
        <taxon>Bacteria</taxon>
        <taxon>Bacillati</taxon>
        <taxon>Bacillota</taxon>
        <taxon>Bacilli</taxon>
        <taxon>Bacillales</taxon>
        <taxon>Bacillaceae</taxon>
        <taxon>Halobacillus</taxon>
    </lineage>
</organism>
<name>A0A024P2N7_9BACI</name>
<dbReference type="PANTHER" id="PTHR34070">
    <property type="entry name" value="ARMADILLO-TYPE FOLD"/>
    <property type="match status" value="1"/>
</dbReference>
<dbReference type="InterPro" id="IPR016024">
    <property type="entry name" value="ARM-type_fold"/>
</dbReference>
<protein>
    <submittedName>
        <fullName evidence="1">DNA alkylation repair enzyme</fullName>
    </submittedName>
</protein>
<dbReference type="PANTHER" id="PTHR34070:SF1">
    <property type="entry name" value="DNA ALKYLATION REPAIR PROTEIN"/>
    <property type="match status" value="1"/>
</dbReference>
<dbReference type="Gene3D" id="1.20.1660.10">
    <property type="entry name" value="Hypothetical protein (EF3068)"/>
    <property type="match status" value="1"/>
</dbReference>
<dbReference type="CDD" id="cd07064">
    <property type="entry name" value="AlkD_like_1"/>
    <property type="match status" value="1"/>
</dbReference>
<reference evidence="1 2" key="2">
    <citation type="submission" date="2014-05" db="EMBL/GenBank/DDBJ databases">
        <title>Draft genome sequence of Halobacillus karajensis HK-03.</title>
        <authorList>
            <person name="Khelaifia S."/>
            <person name="Croce O."/>
            <person name="Lagier J.C."/>
            <person name="Raoult D."/>
        </authorList>
    </citation>
    <scope>NUCLEOTIDE SEQUENCE [LARGE SCALE GENOMIC DNA]</scope>
    <source>
        <strain evidence="1 2">HD-03</strain>
    </source>
</reference>
<dbReference type="RefSeq" id="WP_035505711.1">
    <property type="nucleotide sequence ID" value="NZ_CCDH010000002.1"/>
</dbReference>